<evidence type="ECO:0000313" key="2">
    <source>
        <dbReference type="Proteomes" id="UP000790377"/>
    </source>
</evidence>
<organism evidence="1 2">
    <name type="scientific">Hygrophoropsis aurantiaca</name>
    <dbReference type="NCBI Taxonomy" id="72124"/>
    <lineage>
        <taxon>Eukaryota</taxon>
        <taxon>Fungi</taxon>
        <taxon>Dikarya</taxon>
        <taxon>Basidiomycota</taxon>
        <taxon>Agaricomycotina</taxon>
        <taxon>Agaricomycetes</taxon>
        <taxon>Agaricomycetidae</taxon>
        <taxon>Boletales</taxon>
        <taxon>Coniophorineae</taxon>
        <taxon>Hygrophoropsidaceae</taxon>
        <taxon>Hygrophoropsis</taxon>
    </lineage>
</organism>
<keyword evidence="2" id="KW-1185">Reference proteome</keyword>
<reference evidence="1" key="1">
    <citation type="journal article" date="2021" name="New Phytol.">
        <title>Evolutionary innovations through gain and loss of genes in the ectomycorrhizal Boletales.</title>
        <authorList>
            <person name="Wu G."/>
            <person name="Miyauchi S."/>
            <person name="Morin E."/>
            <person name="Kuo A."/>
            <person name="Drula E."/>
            <person name="Varga T."/>
            <person name="Kohler A."/>
            <person name="Feng B."/>
            <person name="Cao Y."/>
            <person name="Lipzen A."/>
            <person name="Daum C."/>
            <person name="Hundley H."/>
            <person name="Pangilinan J."/>
            <person name="Johnson J."/>
            <person name="Barry K."/>
            <person name="LaButti K."/>
            <person name="Ng V."/>
            <person name="Ahrendt S."/>
            <person name="Min B."/>
            <person name="Choi I.G."/>
            <person name="Park H."/>
            <person name="Plett J.M."/>
            <person name="Magnuson J."/>
            <person name="Spatafora J.W."/>
            <person name="Nagy L.G."/>
            <person name="Henrissat B."/>
            <person name="Grigoriev I.V."/>
            <person name="Yang Z.L."/>
            <person name="Xu J."/>
            <person name="Martin F.M."/>
        </authorList>
    </citation>
    <scope>NUCLEOTIDE SEQUENCE</scope>
    <source>
        <strain evidence="1">ATCC 28755</strain>
    </source>
</reference>
<proteinExistence type="predicted"/>
<dbReference type="Proteomes" id="UP000790377">
    <property type="component" value="Unassembled WGS sequence"/>
</dbReference>
<sequence length="220" mass="24056">MSLNLDSLEQHLATRSYVEGYTPSQADVHVYKLITATDAAHPHTTRWYNHIKSYTAEFDSLPGSSTAGQAFVGSAAAPAAEVAAEDDDEIDLFGEDEEDDAEAERIKAERVAAYNAKKANKPKTIAKSVVTLEVKPWDDETDMKALEDAVRSIQQEGLVWGASKLVAIGFGIKKLQITLVVEDELVSLDELQEKIAEFEDFVQSSDVAAMQNNSTPPPEL</sequence>
<name>A0ACB8ADW1_9AGAM</name>
<evidence type="ECO:0000313" key="1">
    <source>
        <dbReference type="EMBL" id="KAH7911288.1"/>
    </source>
</evidence>
<gene>
    <name evidence="1" type="ORF">BJ138DRAFT_1101182</name>
</gene>
<comment type="caution">
    <text evidence="1">The sequence shown here is derived from an EMBL/GenBank/DDBJ whole genome shotgun (WGS) entry which is preliminary data.</text>
</comment>
<dbReference type="EMBL" id="MU267683">
    <property type="protein sequence ID" value="KAH7911288.1"/>
    <property type="molecule type" value="Genomic_DNA"/>
</dbReference>
<accession>A0ACB8ADW1</accession>
<protein>
    <submittedName>
        <fullName evidence="1">Uncharacterized protein</fullName>
    </submittedName>
</protein>